<evidence type="ECO:0000256" key="10">
    <source>
        <dbReference type="SAM" id="Phobius"/>
    </source>
</evidence>
<keyword evidence="13" id="KW-1185">Reference proteome</keyword>
<keyword evidence="6" id="KW-0720">Serine protease</keyword>
<feature type="transmembrane region" description="Helical" evidence="10">
    <location>
        <begin position="6"/>
        <end position="25"/>
    </location>
</feature>
<dbReference type="GO" id="GO:0008236">
    <property type="term" value="F:serine-type peptidase activity"/>
    <property type="evidence" value="ECO:0007669"/>
    <property type="project" value="UniProtKB-KW"/>
</dbReference>
<keyword evidence="3" id="KW-0645">Protease</keyword>
<comment type="similarity">
    <text evidence="2">Belongs to the TspO/BZRP family.</text>
</comment>
<dbReference type="GO" id="GO:0006508">
    <property type="term" value="P:proteolysis"/>
    <property type="evidence" value="ECO:0007669"/>
    <property type="project" value="UniProtKB-KW"/>
</dbReference>
<evidence type="ECO:0000256" key="6">
    <source>
        <dbReference type="ARBA" id="ARBA00022825"/>
    </source>
</evidence>
<evidence type="ECO:0000256" key="8">
    <source>
        <dbReference type="ARBA" id="ARBA00023136"/>
    </source>
</evidence>
<dbReference type="CDD" id="cd15904">
    <property type="entry name" value="TSPO_MBR"/>
    <property type="match status" value="1"/>
</dbReference>
<feature type="transmembrane region" description="Helical" evidence="10">
    <location>
        <begin position="73"/>
        <end position="94"/>
    </location>
</feature>
<accession>A0AAW1SXH4</accession>
<organism evidence="12 13">
    <name type="scientific">Apatococcus fuscideae</name>
    <dbReference type="NCBI Taxonomy" id="2026836"/>
    <lineage>
        <taxon>Eukaryota</taxon>
        <taxon>Viridiplantae</taxon>
        <taxon>Chlorophyta</taxon>
        <taxon>core chlorophytes</taxon>
        <taxon>Trebouxiophyceae</taxon>
        <taxon>Chlorellales</taxon>
        <taxon>Chlorellaceae</taxon>
        <taxon>Apatococcus</taxon>
    </lineage>
</organism>
<dbReference type="SMART" id="SM00245">
    <property type="entry name" value="TSPc"/>
    <property type="match status" value="1"/>
</dbReference>
<evidence type="ECO:0000256" key="5">
    <source>
        <dbReference type="ARBA" id="ARBA00022801"/>
    </source>
</evidence>
<keyword evidence="7 10" id="KW-1133">Transmembrane helix</keyword>
<feature type="region of interest" description="Disordered" evidence="9">
    <location>
        <begin position="189"/>
        <end position="288"/>
    </location>
</feature>
<dbReference type="InterPro" id="IPR004307">
    <property type="entry name" value="TspO_MBR"/>
</dbReference>
<proteinExistence type="inferred from homology"/>
<evidence type="ECO:0000256" key="2">
    <source>
        <dbReference type="ARBA" id="ARBA00007524"/>
    </source>
</evidence>
<dbReference type="EMBL" id="JALJOV010000800">
    <property type="protein sequence ID" value="KAK9861189.1"/>
    <property type="molecule type" value="Genomic_DNA"/>
</dbReference>
<dbReference type="GO" id="GO:0016020">
    <property type="term" value="C:membrane"/>
    <property type="evidence" value="ECO:0007669"/>
    <property type="project" value="UniProtKB-SubCell"/>
</dbReference>
<keyword evidence="5" id="KW-0378">Hydrolase</keyword>
<dbReference type="SUPFAM" id="SSF50156">
    <property type="entry name" value="PDZ domain-like"/>
    <property type="match status" value="1"/>
</dbReference>
<comment type="subcellular location">
    <subcellularLocation>
        <location evidence="1">Membrane</location>
        <topology evidence="1">Multi-pass membrane protein</topology>
    </subcellularLocation>
</comment>
<reference evidence="12 13" key="1">
    <citation type="journal article" date="2024" name="Nat. Commun.">
        <title>Phylogenomics reveals the evolutionary origins of lichenization in chlorophyte algae.</title>
        <authorList>
            <person name="Puginier C."/>
            <person name="Libourel C."/>
            <person name="Otte J."/>
            <person name="Skaloud P."/>
            <person name="Haon M."/>
            <person name="Grisel S."/>
            <person name="Petersen M."/>
            <person name="Berrin J.G."/>
            <person name="Delaux P.M."/>
            <person name="Dal Grande F."/>
            <person name="Keller J."/>
        </authorList>
    </citation>
    <scope>NUCLEOTIDE SEQUENCE [LARGE SCALE GENOMIC DNA]</scope>
    <source>
        <strain evidence="12 13">SAG 2523</strain>
    </source>
</reference>
<dbReference type="InterPro" id="IPR005151">
    <property type="entry name" value="Tail-specific_protease"/>
</dbReference>
<feature type="compositionally biased region" description="Basic and acidic residues" evidence="9">
    <location>
        <begin position="230"/>
        <end position="251"/>
    </location>
</feature>
<evidence type="ECO:0000256" key="4">
    <source>
        <dbReference type="ARBA" id="ARBA00022692"/>
    </source>
</evidence>
<dbReference type="Gene3D" id="1.20.1260.100">
    <property type="entry name" value="TspO/MBR protein"/>
    <property type="match status" value="1"/>
</dbReference>
<feature type="domain" description="Tail specific protease" evidence="11">
    <location>
        <begin position="495"/>
        <end position="693"/>
    </location>
</feature>
<dbReference type="Proteomes" id="UP001485043">
    <property type="component" value="Unassembled WGS sequence"/>
</dbReference>
<evidence type="ECO:0000256" key="1">
    <source>
        <dbReference type="ARBA" id="ARBA00004141"/>
    </source>
</evidence>
<comment type="caution">
    <text evidence="12">The sequence shown here is derived from an EMBL/GenBank/DDBJ whole genome shotgun (WGS) entry which is preliminary data.</text>
</comment>
<dbReference type="Pfam" id="PF03073">
    <property type="entry name" value="TspO_MBR"/>
    <property type="match status" value="1"/>
</dbReference>
<protein>
    <recommendedName>
        <fullName evidence="11">Tail specific protease domain-containing protein</fullName>
    </recommendedName>
</protein>
<gene>
    <name evidence="12" type="ORF">WJX84_003864</name>
</gene>
<keyword evidence="4 10" id="KW-0812">Transmembrane</keyword>
<dbReference type="PANTHER" id="PTHR32060:SF22">
    <property type="entry name" value="CARBOXYL-TERMINAL-PROCESSING PEPTIDASE 3, CHLOROPLASTIC"/>
    <property type="match status" value="1"/>
</dbReference>
<evidence type="ECO:0000256" key="9">
    <source>
        <dbReference type="SAM" id="MobiDB-lite"/>
    </source>
</evidence>
<dbReference type="InterPro" id="IPR004447">
    <property type="entry name" value="Peptidase_S41A"/>
</dbReference>
<feature type="transmembrane region" description="Helical" evidence="10">
    <location>
        <begin position="46"/>
        <end position="67"/>
    </location>
</feature>
<dbReference type="PANTHER" id="PTHR32060">
    <property type="entry name" value="TAIL-SPECIFIC PROTEASE"/>
    <property type="match status" value="1"/>
</dbReference>
<dbReference type="Pfam" id="PF03572">
    <property type="entry name" value="Peptidase_S41"/>
    <property type="match status" value="1"/>
</dbReference>
<dbReference type="InterPro" id="IPR038330">
    <property type="entry name" value="TspO/MBR-related_sf"/>
</dbReference>
<dbReference type="AlphaFoldDB" id="A0AAW1SXH4"/>
<evidence type="ECO:0000256" key="7">
    <source>
        <dbReference type="ARBA" id="ARBA00022989"/>
    </source>
</evidence>
<sequence length="775" mass="83077">MGTVLSVAVAVGVPIIAGSLIGLGLQDDVKGWYKSLRKPKWCPPSWVFGPMWAALYGMMGYASYLVWQNGAPHLPLTLYGIQLVMNLAWSPIFFKAKEIGYSLLDQVALLGVLSATIIEFNKVSPEATYLMLPYLGWTVFATVLTVDIYRKNPGNRGNEPDQQARDAAYQAKDAVQDAANKVQNKASELFNSSNSSDAADDAKSGLSKAGDKVKEGADKAGNKAQQGYDQAKEGAGKAGDKAKEGADKAGNKAEQGYDQAKGQANKAGDQAKDGADRARSSSAWSVGQLAGPEARLQTSLCWLRKRFAVPLTAAATACTLCISQLPAQAEDFVRFPASANPAIFGIQKTLVEAWTIVNEAYVDAGFGGHNWEKELGEALTSAYAATDASKAYGAVEQMLNKLGDPFTRIVTAPEYANFRVSSDGEVQGMRPGDEVLTIDGQSTDGWDGDRAAKILRGKSGSSVNVRFARRTEQMPGVAGRPEEPLRRIRLDPDAYQYTQVDLMREKLELTPVFSTTMEHDGHTFGYIRLVSFSQKAAADTQHAIASLQEQGATGFILDLRNNPGGLVRAGLDIARLWLDGPSTVFNVEGRTEPDGQVHIMQRINLDEGASVNQMPLVVLLNGNSASASEILAGALHDNHRASLIGDSTYGKGKIQSVFELADGSALFVTVAKYKTPNMQEIDKVGIRPDMACAPSVLVAPKSAERQSSVPRGVPIDPQTAREVASQLQSDDCVLTAEHFLDPLLTASALSSIPSVQQIPPLSTITQPAQPPTFLP</sequence>
<dbReference type="GO" id="GO:0004175">
    <property type="term" value="F:endopeptidase activity"/>
    <property type="evidence" value="ECO:0007669"/>
    <property type="project" value="TreeGrafter"/>
</dbReference>
<name>A0AAW1SXH4_9CHLO</name>
<feature type="region of interest" description="Disordered" evidence="9">
    <location>
        <begin position="152"/>
        <end position="177"/>
    </location>
</feature>
<dbReference type="InterPro" id="IPR036034">
    <property type="entry name" value="PDZ_sf"/>
</dbReference>
<dbReference type="SUPFAM" id="SSF52096">
    <property type="entry name" value="ClpP/crotonase"/>
    <property type="match status" value="1"/>
</dbReference>
<evidence type="ECO:0000313" key="12">
    <source>
        <dbReference type="EMBL" id="KAK9861189.1"/>
    </source>
</evidence>
<dbReference type="InterPro" id="IPR029045">
    <property type="entry name" value="ClpP/crotonase-like_dom_sf"/>
</dbReference>
<feature type="compositionally biased region" description="Basic and acidic residues" evidence="9">
    <location>
        <begin position="209"/>
        <end position="221"/>
    </location>
</feature>
<dbReference type="FunFam" id="1.20.1260.100:FF:000001">
    <property type="entry name" value="translocator protein 2"/>
    <property type="match status" value="1"/>
</dbReference>
<dbReference type="Gene3D" id="1.20.120.20">
    <property type="entry name" value="Apolipoprotein"/>
    <property type="match status" value="1"/>
</dbReference>
<dbReference type="Gene3D" id="3.90.226.10">
    <property type="entry name" value="2-enoyl-CoA Hydratase, Chain A, domain 1"/>
    <property type="match status" value="1"/>
</dbReference>
<evidence type="ECO:0000256" key="3">
    <source>
        <dbReference type="ARBA" id="ARBA00022670"/>
    </source>
</evidence>
<dbReference type="Gene3D" id="3.30.750.44">
    <property type="match status" value="1"/>
</dbReference>
<feature type="compositionally biased region" description="Basic and acidic residues" evidence="9">
    <location>
        <begin position="269"/>
        <end position="279"/>
    </location>
</feature>
<keyword evidence="8 10" id="KW-0472">Membrane</keyword>
<dbReference type="CDD" id="cd07560">
    <property type="entry name" value="Peptidase_S41_CPP"/>
    <property type="match status" value="1"/>
</dbReference>
<evidence type="ECO:0000313" key="13">
    <source>
        <dbReference type="Proteomes" id="UP001485043"/>
    </source>
</evidence>
<evidence type="ECO:0000259" key="11">
    <source>
        <dbReference type="SMART" id="SM00245"/>
    </source>
</evidence>